<dbReference type="PANTHER" id="PTHR24305:SF166">
    <property type="entry name" value="CYTOCHROME P450 12A4, MITOCHONDRIAL-RELATED"/>
    <property type="match status" value="1"/>
</dbReference>
<dbReference type="InterPro" id="IPR050121">
    <property type="entry name" value="Cytochrome_P450_monoxygenase"/>
</dbReference>
<dbReference type="Pfam" id="PF00067">
    <property type="entry name" value="p450"/>
    <property type="match status" value="1"/>
</dbReference>
<keyword evidence="5" id="KW-1185">Reference proteome</keyword>
<accession>A0ABY1PK06</accession>
<reference evidence="4 5" key="1">
    <citation type="submission" date="2017-05" db="EMBL/GenBank/DDBJ databases">
        <authorList>
            <person name="Varghese N."/>
            <person name="Submissions S."/>
        </authorList>
    </citation>
    <scope>NUCLEOTIDE SEQUENCE [LARGE SCALE GENOMIC DNA]</scope>
    <source>
        <strain evidence="4 5">DSM 29734</strain>
    </source>
</reference>
<evidence type="ECO:0000313" key="5">
    <source>
        <dbReference type="Proteomes" id="UP001157961"/>
    </source>
</evidence>
<keyword evidence="3" id="KW-0560">Oxidoreductase</keyword>
<evidence type="ECO:0000256" key="1">
    <source>
        <dbReference type="ARBA" id="ARBA00001971"/>
    </source>
</evidence>
<dbReference type="Gene3D" id="1.10.630.10">
    <property type="entry name" value="Cytochrome P450"/>
    <property type="match status" value="1"/>
</dbReference>
<comment type="similarity">
    <text evidence="2 3">Belongs to the cytochrome P450 family.</text>
</comment>
<dbReference type="EMBL" id="FXTY01000012">
    <property type="protein sequence ID" value="SMP35926.1"/>
    <property type="molecule type" value="Genomic_DNA"/>
</dbReference>
<dbReference type="InterPro" id="IPR002401">
    <property type="entry name" value="Cyt_P450_E_grp-I"/>
</dbReference>
<sequence length="460" mass="50624">MSHPASDVPQSPEALPIRAALATEPLGLLGSLKAARNNLLSILPELAVRQPMVSGRTGLRWHMVMDPGAIRHILLERVEDYPKSKATKNILRPAIGDSLFIAEGAHWRWQRRAAAPVFTHRNIANLAPVMAQAAERAADRIADQSTHAVDMMSEMVMTTFDVISEVTFSGDGSFDSAKVHQAIDDYIAEAGKISLLDMLGVPDWVPRPGRMMSGNALGDMKQVADTAIEARKARGAKDTPDLLDLLLAGVDPETKKTMNTAELRDNLLTFIVAGHETTALTLAWALYLCAFDQDVQDKARTEINNICTDGPITGDQALELTFVRQIIDETLRLYPPAGIISRTAQAHDMLCAREIRPGDTVMIPIYALGRNRLLWDDPDAFKPERFANRKAIDRYAYLPFGDGPRICIGASFAIQEAVIVLATLLRRFRFDLVDGKPPKPVMILTLRPEGGVWLKATPIK</sequence>
<evidence type="ECO:0000313" key="4">
    <source>
        <dbReference type="EMBL" id="SMP35926.1"/>
    </source>
</evidence>
<keyword evidence="3" id="KW-0349">Heme</keyword>
<dbReference type="Proteomes" id="UP001157961">
    <property type="component" value="Unassembled WGS sequence"/>
</dbReference>
<comment type="caution">
    <text evidence="4">The sequence shown here is derived from an EMBL/GenBank/DDBJ whole genome shotgun (WGS) entry which is preliminary data.</text>
</comment>
<name>A0ABY1PK06_9RHOB</name>
<dbReference type="PANTHER" id="PTHR24305">
    <property type="entry name" value="CYTOCHROME P450"/>
    <property type="match status" value="1"/>
</dbReference>
<dbReference type="InterPro" id="IPR017972">
    <property type="entry name" value="Cyt_P450_CS"/>
</dbReference>
<evidence type="ECO:0000256" key="2">
    <source>
        <dbReference type="ARBA" id="ARBA00010617"/>
    </source>
</evidence>
<keyword evidence="3" id="KW-0479">Metal-binding</keyword>
<dbReference type="InterPro" id="IPR036396">
    <property type="entry name" value="Cyt_P450_sf"/>
</dbReference>
<evidence type="ECO:0000256" key="3">
    <source>
        <dbReference type="RuleBase" id="RU000461"/>
    </source>
</evidence>
<dbReference type="PRINTS" id="PR00463">
    <property type="entry name" value="EP450I"/>
</dbReference>
<dbReference type="PROSITE" id="PS00086">
    <property type="entry name" value="CYTOCHROME_P450"/>
    <property type="match status" value="1"/>
</dbReference>
<dbReference type="InterPro" id="IPR001128">
    <property type="entry name" value="Cyt_P450"/>
</dbReference>
<dbReference type="SUPFAM" id="SSF48264">
    <property type="entry name" value="Cytochrome P450"/>
    <property type="match status" value="1"/>
</dbReference>
<proteinExistence type="inferred from homology"/>
<dbReference type="PRINTS" id="PR00385">
    <property type="entry name" value="P450"/>
</dbReference>
<protein>
    <submittedName>
        <fullName evidence="4">Cytochrome P450</fullName>
    </submittedName>
</protein>
<organism evidence="4 5">
    <name type="scientific">Shimia sagamensis</name>
    <dbReference type="NCBI Taxonomy" id="1566352"/>
    <lineage>
        <taxon>Bacteria</taxon>
        <taxon>Pseudomonadati</taxon>
        <taxon>Pseudomonadota</taxon>
        <taxon>Alphaproteobacteria</taxon>
        <taxon>Rhodobacterales</taxon>
        <taxon>Roseobacteraceae</taxon>
    </lineage>
</organism>
<dbReference type="RefSeq" id="WP_283427942.1">
    <property type="nucleotide sequence ID" value="NZ_FXTY01000012.1"/>
</dbReference>
<gene>
    <name evidence="4" type="ORF">SAMN06265373_11257</name>
</gene>
<keyword evidence="3" id="KW-0408">Iron</keyword>
<comment type="cofactor">
    <cofactor evidence="1">
        <name>heme</name>
        <dbReference type="ChEBI" id="CHEBI:30413"/>
    </cofactor>
</comment>
<keyword evidence="3" id="KW-0503">Monooxygenase</keyword>